<evidence type="ECO:0000313" key="3">
    <source>
        <dbReference type="EMBL" id="GGK49183.1"/>
    </source>
</evidence>
<dbReference type="PANTHER" id="PTHR11091:SF0">
    <property type="entry name" value="MALATE DEHYDROGENASE"/>
    <property type="match status" value="1"/>
</dbReference>
<protein>
    <submittedName>
        <fullName evidence="3">Malate dehydrogenase</fullName>
    </submittedName>
</protein>
<reference evidence="3 4" key="1">
    <citation type="journal article" date="2014" name="Int. J. Syst. Evol. Microbiol.">
        <title>Complete genome sequence of Corynebacterium casei LMG S-19264T (=DSM 44701T), isolated from a smear-ripened cheese.</title>
        <authorList>
            <consortium name="US DOE Joint Genome Institute (JGI-PGF)"/>
            <person name="Walter F."/>
            <person name="Albersmeier A."/>
            <person name="Kalinowski J."/>
            <person name="Ruckert C."/>
        </authorList>
    </citation>
    <scope>NUCLEOTIDE SEQUENCE [LARGE SCALE GENOMIC DNA]</scope>
    <source>
        <strain evidence="3 4">CGMCC 1.9161</strain>
    </source>
</reference>
<dbReference type="RefSeq" id="WP_188915063.1">
    <property type="nucleotide sequence ID" value="NZ_BMMF01000014.1"/>
</dbReference>
<dbReference type="GO" id="GO:0016491">
    <property type="term" value="F:oxidoreductase activity"/>
    <property type="evidence" value="ECO:0007669"/>
    <property type="project" value="UniProtKB-KW"/>
</dbReference>
<dbReference type="InterPro" id="IPR003767">
    <property type="entry name" value="Malate/L-lactate_DH-like"/>
</dbReference>
<comment type="caution">
    <text evidence="3">The sequence shown here is derived from an EMBL/GenBank/DDBJ whole genome shotgun (WGS) entry which is preliminary data.</text>
</comment>
<name>A0A917V7K0_9HYPH</name>
<organism evidence="3 4">
    <name type="scientific">Salinarimonas ramus</name>
    <dbReference type="NCBI Taxonomy" id="690164"/>
    <lineage>
        <taxon>Bacteria</taxon>
        <taxon>Pseudomonadati</taxon>
        <taxon>Pseudomonadota</taxon>
        <taxon>Alphaproteobacteria</taxon>
        <taxon>Hyphomicrobiales</taxon>
        <taxon>Salinarimonadaceae</taxon>
        <taxon>Salinarimonas</taxon>
    </lineage>
</organism>
<dbReference type="PANTHER" id="PTHR11091">
    <property type="entry name" value="OXIDOREDUCTASE-RELATED"/>
    <property type="match status" value="1"/>
</dbReference>
<evidence type="ECO:0000256" key="1">
    <source>
        <dbReference type="ARBA" id="ARBA00006056"/>
    </source>
</evidence>
<keyword evidence="2" id="KW-0560">Oxidoreductase</keyword>
<dbReference type="InterPro" id="IPR043143">
    <property type="entry name" value="Mal/L-sulf/L-lact_DH-like_NADP"/>
</dbReference>
<dbReference type="EMBL" id="BMMF01000014">
    <property type="protein sequence ID" value="GGK49183.1"/>
    <property type="molecule type" value="Genomic_DNA"/>
</dbReference>
<dbReference type="Gene3D" id="3.30.1370.60">
    <property type="entry name" value="Hypothetical oxidoreductase yiak, domain 2"/>
    <property type="match status" value="1"/>
</dbReference>
<sequence>MSASQPTRLPPSRVRAFIAEILAAEGLPQDDAAEVGRLMVEADLLGGDGHGVFRLPRYVARLRAGGFNARPDIRILRERGATALVDGDDGFGHLVMKRCADEAVARARSHGIGWVGARRSNHAGAAGVYAMMALPHDMIGLYLAVGNANHMAPWGGIELLLSTNPIAVAIPSAGPVPILLDMATTVAAYGKVKLAAERGEAMPEGWMIDADGRPLTDPTQAAGGSLLPIGGPKGYGLALVFGLLAGTLNGAAMGRDVIDFNADDTSSTNTGQAILAIDVASFADPQAFKADVARIAQEMKSSALRPGFDAIRLPGERALATRAERETTGIPIPPALLARLDALAAASGVAPLSAETRA</sequence>
<dbReference type="Gene3D" id="1.10.1530.10">
    <property type="match status" value="1"/>
</dbReference>
<evidence type="ECO:0000256" key="2">
    <source>
        <dbReference type="ARBA" id="ARBA00023002"/>
    </source>
</evidence>
<dbReference type="SUPFAM" id="SSF89733">
    <property type="entry name" value="L-sulfolactate dehydrogenase-like"/>
    <property type="match status" value="1"/>
</dbReference>
<dbReference type="Proteomes" id="UP000600449">
    <property type="component" value="Unassembled WGS sequence"/>
</dbReference>
<dbReference type="AlphaFoldDB" id="A0A917V7K0"/>
<evidence type="ECO:0000313" key="4">
    <source>
        <dbReference type="Proteomes" id="UP000600449"/>
    </source>
</evidence>
<proteinExistence type="inferred from homology"/>
<gene>
    <name evidence="3" type="ORF">GCM10011322_40240</name>
</gene>
<comment type="similarity">
    <text evidence="1">Belongs to the LDH2/MDH2 oxidoreductase family.</text>
</comment>
<dbReference type="InterPro" id="IPR036111">
    <property type="entry name" value="Mal/L-sulfo/L-lacto_DH-like_sf"/>
</dbReference>
<dbReference type="Pfam" id="PF02615">
    <property type="entry name" value="Ldh_2"/>
    <property type="match status" value="1"/>
</dbReference>
<accession>A0A917V7K0</accession>
<keyword evidence="4" id="KW-1185">Reference proteome</keyword>
<dbReference type="InterPro" id="IPR043144">
    <property type="entry name" value="Mal/L-sulf/L-lact_DH-like_ah"/>
</dbReference>